<name>A0ABS7RM84_9ACTN</name>
<dbReference type="EMBL" id="JAIEZQ010000002">
    <property type="protein sequence ID" value="MBY9075143.1"/>
    <property type="molecule type" value="Genomic_DNA"/>
</dbReference>
<dbReference type="RefSeq" id="WP_221024932.1">
    <property type="nucleotide sequence ID" value="NZ_JAIEZQ010000002.1"/>
</dbReference>
<reference evidence="2 3" key="1">
    <citation type="submission" date="2021-08" db="EMBL/GenBank/DDBJ databases">
        <title>Nocardioides bacterium WL0053 sp. nov., isolated from the sediment.</title>
        <authorList>
            <person name="Wang L."/>
            <person name="Zhang D."/>
            <person name="Zhang A."/>
        </authorList>
    </citation>
    <scope>NUCLEOTIDE SEQUENCE [LARGE SCALE GENOMIC DNA]</scope>
    <source>
        <strain evidence="2 3">WL0053</strain>
    </source>
</reference>
<dbReference type="SUPFAM" id="SSF55729">
    <property type="entry name" value="Acyl-CoA N-acyltransferases (Nat)"/>
    <property type="match status" value="1"/>
</dbReference>
<organism evidence="2 3">
    <name type="scientific">Nocardioides jiangsuensis</name>
    <dbReference type="NCBI Taxonomy" id="2866161"/>
    <lineage>
        <taxon>Bacteria</taxon>
        <taxon>Bacillati</taxon>
        <taxon>Actinomycetota</taxon>
        <taxon>Actinomycetes</taxon>
        <taxon>Propionibacteriales</taxon>
        <taxon>Nocardioidaceae</taxon>
        <taxon>Nocardioides</taxon>
    </lineage>
</organism>
<dbReference type="Proteomes" id="UP000754710">
    <property type="component" value="Unassembled WGS sequence"/>
</dbReference>
<evidence type="ECO:0000259" key="1">
    <source>
        <dbReference type="PROSITE" id="PS51186"/>
    </source>
</evidence>
<dbReference type="InterPro" id="IPR000182">
    <property type="entry name" value="GNAT_dom"/>
</dbReference>
<dbReference type="PROSITE" id="PS51186">
    <property type="entry name" value="GNAT"/>
    <property type="match status" value="1"/>
</dbReference>
<keyword evidence="3" id="KW-1185">Reference proteome</keyword>
<feature type="domain" description="N-acetyltransferase" evidence="1">
    <location>
        <begin position="137"/>
        <end position="268"/>
    </location>
</feature>
<dbReference type="InterPro" id="IPR016181">
    <property type="entry name" value="Acyl_CoA_acyltransferase"/>
</dbReference>
<protein>
    <submittedName>
        <fullName evidence="2">GNAT family N-acetyltransferase</fullName>
    </submittedName>
</protein>
<gene>
    <name evidence="2" type="ORF">K1X13_09960</name>
</gene>
<sequence length="268" mass="28990">MTSSIIPDENEHLITGWEPDVPADDTLVRQAVLAHASWPVEVARALGRPWRHTDRWAGGWVGDRGPLTNLVMLLQPLDDPAAVTAEIGEMIPAHVPYCLVSPWPTPDLRPQGLVLLGHPPLMVRFPAHHEMPAPHGVEVREVGTAEELAVAEQVLVRGYPMPELEPLTPGSLLAPAILDGLTRVWLGHVDGQPASVAAAFRHTDVTLVEYVAALPNARGRGAGAAVTWAATLAEPDSPVVLMSSDEGRPVYEGMGFIPVERWTAWLRP</sequence>
<proteinExistence type="predicted"/>
<evidence type="ECO:0000313" key="3">
    <source>
        <dbReference type="Proteomes" id="UP000754710"/>
    </source>
</evidence>
<comment type="caution">
    <text evidence="2">The sequence shown here is derived from an EMBL/GenBank/DDBJ whole genome shotgun (WGS) entry which is preliminary data.</text>
</comment>
<dbReference type="Gene3D" id="3.40.630.30">
    <property type="match status" value="1"/>
</dbReference>
<accession>A0ABS7RM84</accession>
<evidence type="ECO:0000313" key="2">
    <source>
        <dbReference type="EMBL" id="MBY9075143.1"/>
    </source>
</evidence>